<sequence>MEFSAKTNTSDEWKAVISSITTLVEEATFEATVEGITFRGMDPSHVALIDISWPNSAFEKYNCDSDIKFGVRVDEFSKVIKRAEKNESIEISISDDNMLQILIGKNKKWSMRLIEGSASDTPLPKISYDSKIGLSSSTFDKILGDIDVVSDYLYIKTSTNNAEFSGKGDSGEAVINFEKGMEGLEEITVNQECTGTYSLEYLNPIVKAMGSTSDSIICEFSSGKPLRIEFKVSNIGRIHFYLAPRVES</sequence>
<reference evidence="5" key="1">
    <citation type="submission" date="2018-05" db="EMBL/GenBank/DDBJ databases">
        <authorList>
            <person name="Lanie J.A."/>
            <person name="Ng W.-L."/>
            <person name="Kazmierczak K.M."/>
            <person name="Andrzejewski T.M."/>
            <person name="Davidsen T.M."/>
            <person name="Wayne K.J."/>
            <person name="Tettelin H."/>
            <person name="Glass J.I."/>
            <person name="Rusch D."/>
            <person name="Podicherti R."/>
            <person name="Tsui H.-C.T."/>
            <person name="Winkler M.E."/>
        </authorList>
    </citation>
    <scope>NUCLEOTIDE SEQUENCE</scope>
</reference>
<dbReference type="GO" id="GO:0006272">
    <property type="term" value="P:leading strand elongation"/>
    <property type="evidence" value="ECO:0007669"/>
    <property type="project" value="TreeGrafter"/>
</dbReference>
<accession>A0A382CW42</accession>
<dbReference type="Pfam" id="PF00705">
    <property type="entry name" value="PCNA_N"/>
    <property type="match status" value="1"/>
</dbReference>
<dbReference type="AlphaFoldDB" id="A0A382CW42"/>
<dbReference type="EMBL" id="UINC01036094">
    <property type="protein sequence ID" value="SVB29537.1"/>
    <property type="molecule type" value="Genomic_DNA"/>
</dbReference>
<dbReference type="PANTHER" id="PTHR11352:SF0">
    <property type="entry name" value="PROLIFERATING CELL NUCLEAR ANTIGEN"/>
    <property type="match status" value="1"/>
</dbReference>
<name>A0A382CW42_9ZZZZ</name>
<dbReference type="GO" id="GO:0030337">
    <property type="term" value="F:DNA polymerase processivity factor activity"/>
    <property type="evidence" value="ECO:0007669"/>
    <property type="project" value="InterPro"/>
</dbReference>
<dbReference type="Pfam" id="PF02747">
    <property type="entry name" value="PCNA_C"/>
    <property type="match status" value="1"/>
</dbReference>
<evidence type="ECO:0000256" key="1">
    <source>
        <dbReference type="ARBA" id="ARBA00010462"/>
    </source>
</evidence>
<evidence type="ECO:0000256" key="2">
    <source>
        <dbReference type="ARBA" id="ARBA00023125"/>
    </source>
</evidence>
<dbReference type="PANTHER" id="PTHR11352">
    <property type="entry name" value="PROLIFERATING CELL NUCLEAR ANTIGEN"/>
    <property type="match status" value="1"/>
</dbReference>
<dbReference type="InterPro" id="IPR046938">
    <property type="entry name" value="DNA_clamp_sf"/>
</dbReference>
<dbReference type="PRINTS" id="PR00339">
    <property type="entry name" value="PCNACYCLIN"/>
</dbReference>
<dbReference type="GO" id="GO:0003677">
    <property type="term" value="F:DNA binding"/>
    <property type="evidence" value="ECO:0007669"/>
    <property type="project" value="UniProtKB-KW"/>
</dbReference>
<dbReference type="GO" id="GO:0006275">
    <property type="term" value="P:regulation of DNA replication"/>
    <property type="evidence" value="ECO:0007669"/>
    <property type="project" value="InterPro"/>
</dbReference>
<proteinExistence type="inferred from homology"/>
<evidence type="ECO:0000259" key="3">
    <source>
        <dbReference type="Pfam" id="PF00705"/>
    </source>
</evidence>
<dbReference type="NCBIfam" id="TIGR00590">
    <property type="entry name" value="pcna"/>
    <property type="match status" value="1"/>
</dbReference>
<gene>
    <name evidence="5" type="ORF">METZ01_LOCUS182391</name>
</gene>
<feature type="domain" description="Proliferating cell nuclear antigen PCNA N-terminal" evidence="3">
    <location>
        <begin position="4"/>
        <end position="107"/>
    </location>
</feature>
<dbReference type="HAMAP" id="MF_00317">
    <property type="entry name" value="DNApol_clamp_arch"/>
    <property type="match status" value="1"/>
</dbReference>
<dbReference type="InterPro" id="IPR000730">
    <property type="entry name" value="Pr_cel_nuc_antig"/>
</dbReference>
<organism evidence="5">
    <name type="scientific">marine metagenome</name>
    <dbReference type="NCBI Taxonomy" id="408172"/>
    <lineage>
        <taxon>unclassified sequences</taxon>
        <taxon>metagenomes</taxon>
        <taxon>ecological metagenomes</taxon>
    </lineage>
</organism>
<dbReference type="SUPFAM" id="SSF55979">
    <property type="entry name" value="DNA clamp"/>
    <property type="match status" value="2"/>
</dbReference>
<dbReference type="InterPro" id="IPR022649">
    <property type="entry name" value="Pr_cel_nuc_antig_C"/>
</dbReference>
<keyword evidence="2" id="KW-0238">DNA-binding</keyword>
<protein>
    <recommendedName>
        <fullName evidence="6">Proliferating cell nuclear antigen PCNA N-terminal domain-containing protein</fullName>
    </recommendedName>
</protein>
<dbReference type="InterPro" id="IPR022648">
    <property type="entry name" value="Pr_cel_nuc_antig_N"/>
</dbReference>
<evidence type="ECO:0008006" key="6">
    <source>
        <dbReference type="Google" id="ProtNLM"/>
    </source>
</evidence>
<evidence type="ECO:0000259" key="4">
    <source>
        <dbReference type="Pfam" id="PF02747"/>
    </source>
</evidence>
<dbReference type="CDD" id="cd00577">
    <property type="entry name" value="PCNA"/>
    <property type="match status" value="1"/>
</dbReference>
<evidence type="ECO:0000313" key="5">
    <source>
        <dbReference type="EMBL" id="SVB29537.1"/>
    </source>
</evidence>
<feature type="domain" description="Proliferating cell nuclear antigen PCNA C-terminal" evidence="4">
    <location>
        <begin position="124"/>
        <end position="244"/>
    </location>
</feature>
<dbReference type="Gene3D" id="3.70.10.10">
    <property type="match status" value="1"/>
</dbReference>
<comment type="similarity">
    <text evidence="1">Belongs to the PCNA family.</text>
</comment>